<dbReference type="InterPro" id="IPR050109">
    <property type="entry name" value="HTH-type_TetR-like_transc_reg"/>
</dbReference>
<evidence type="ECO:0000256" key="2">
    <source>
        <dbReference type="PROSITE-ProRule" id="PRU00335"/>
    </source>
</evidence>
<evidence type="ECO:0000313" key="4">
    <source>
        <dbReference type="EMBL" id="GGE35394.1"/>
    </source>
</evidence>
<dbReference type="PANTHER" id="PTHR30055">
    <property type="entry name" value="HTH-TYPE TRANSCRIPTIONAL REGULATOR RUTR"/>
    <property type="match status" value="1"/>
</dbReference>
<name>A0A8J2VSK1_9BACL</name>
<dbReference type="InterPro" id="IPR036271">
    <property type="entry name" value="Tet_transcr_reg_TetR-rel_C_sf"/>
</dbReference>
<sequence length="192" mass="22102">MAARKAVDQELTKEKILETARDLFVLEGYQHVTMRQVAKSLGYSHGSLYYHFKNKAELFYSLVVKDFGLLNETLDKILNEDKDADVENKLKRILLGYIEFGIRHPNHYRIMFLIQDDDLQNALQQEPNLTYEKLASALHTLCGSKVTPMIVWSLFLSLHGFVAHYCGHPEQTYEDVKGMAEAHVSFLMKGLH</sequence>
<evidence type="ECO:0000313" key="5">
    <source>
        <dbReference type="Proteomes" id="UP000628775"/>
    </source>
</evidence>
<protein>
    <recommendedName>
        <fullName evidence="3">HTH tetR-type domain-containing protein</fullName>
    </recommendedName>
</protein>
<dbReference type="InterPro" id="IPR009057">
    <property type="entry name" value="Homeodomain-like_sf"/>
</dbReference>
<dbReference type="PROSITE" id="PS50977">
    <property type="entry name" value="HTH_TETR_2"/>
    <property type="match status" value="1"/>
</dbReference>
<keyword evidence="5" id="KW-1185">Reference proteome</keyword>
<evidence type="ECO:0000259" key="3">
    <source>
        <dbReference type="PROSITE" id="PS50977"/>
    </source>
</evidence>
<dbReference type="Proteomes" id="UP000628775">
    <property type="component" value="Unassembled WGS sequence"/>
</dbReference>
<feature type="domain" description="HTH tetR-type" evidence="3">
    <location>
        <begin position="10"/>
        <end position="70"/>
    </location>
</feature>
<gene>
    <name evidence="4" type="ORF">GCM10011391_12650</name>
</gene>
<dbReference type="SUPFAM" id="SSF46689">
    <property type="entry name" value="Homeodomain-like"/>
    <property type="match status" value="1"/>
</dbReference>
<dbReference type="PRINTS" id="PR00455">
    <property type="entry name" value="HTHTETR"/>
</dbReference>
<reference evidence="4" key="2">
    <citation type="submission" date="2020-09" db="EMBL/GenBank/DDBJ databases">
        <authorList>
            <person name="Sun Q."/>
            <person name="Zhou Y."/>
        </authorList>
    </citation>
    <scope>NUCLEOTIDE SEQUENCE</scope>
    <source>
        <strain evidence="4">CGMCC 1.15371</strain>
    </source>
</reference>
<feature type="DNA-binding region" description="H-T-H motif" evidence="2">
    <location>
        <begin position="33"/>
        <end position="52"/>
    </location>
</feature>
<reference evidence="4" key="1">
    <citation type="journal article" date="2014" name="Int. J. Syst. Evol. Microbiol.">
        <title>Complete genome sequence of Corynebacterium casei LMG S-19264T (=DSM 44701T), isolated from a smear-ripened cheese.</title>
        <authorList>
            <consortium name="US DOE Joint Genome Institute (JGI-PGF)"/>
            <person name="Walter F."/>
            <person name="Albersmeier A."/>
            <person name="Kalinowski J."/>
            <person name="Ruckert C."/>
        </authorList>
    </citation>
    <scope>NUCLEOTIDE SEQUENCE</scope>
    <source>
        <strain evidence="4">CGMCC 1.15371</strain>
    </source>
</reference>
<dbReference type="GO" id="GO:0000976">
    <property type="term" value="F:transcription cis-regulatory region binding"/>
    <property type="evidence" value="ECO:0007669"/>
    <property type="project" value="TreeGrafter"/>
</dbReference>
<evidence type="ECO:0000256" key="1">
    <source>
        <dbReference type="ARBA" id="ARBA00023125"/>
    </source>
</evidence>
<dbReference type="GO" id="GO:0003700">
    <property type="term" value="F:DNA-binding transcription factor activity"/>
    <property type="evidence" value="ECO:0007669"/>
    <property type="project" value="TreeGrafter"/>
</dbReference>
<comment type="caution">
    <text evidence="4">The sequence shown here is derived from an EMBL/GenBank/DDBJ whole genome shotgun (WGS) entry which is preliminary data.</text>
</comment>
<dbReference type="EMBL" id="BMIR01000004">
    <property type="protein sequence ID" value="GGE35394.1"/>
    <property type="molecule type" value="Genomic_DNA"/>
</dbReference>
<dbReference type="AlphaFoldDB" id="A0A8J2VSK1"/>
<dbReference type="PANTHER" id="PTHR30055:SF212">
    <property type="entry name" value="TETR-FAMILY FAMILY TRANSCRIPTIONAL REGULATOR"/>
    <property type="match status" value="1"/>
</dbReference>
<dbReference type="InterPro" id="IPR001647">
    <property type="entry name" value="HTH_TetR"/>
</dbReference>
<dbReference type="Gene3D" id="1.10.357.10">
    <property type="entry name" value="Tetracycline Repressor, domain 2"/>
    <property type="match status" value="1"/>
</dbReference>
<dbReference type="Pfam" id="PF00440">
    <property type="entry name" value="TetR_N"/>
    <property type="match status" value="1"/>
</dbReference>
<accession>A0A8J2VSK1</accession>
<organism evidence="4 5">
    <name type="scientific">Pullulanibacillus camelliae</name>
    <dbReference type="NCBI Taxonomy" id="1707096"/>
    <lineage>
        <taxon>Bacteria</taxon>
        <taxon>Bacillati</taxon>
        <taxon>Bacillota</taxon>
        <taxon>Bacilli</taxon>
        <taxon>Bacillales</taxon>
        <taxon>Sporolactobacillaceae</taxon>
        <taxon>Pullulanibacillus</taxon>
    </lineage>
</organism>
<keyword evidence="1 2" id="KW-0238">DNA-binding</keyword>
<dbReference type="SUPFAM" id="SSF48498">
    <property type="entry name" value="Tetracyclin repressor-like, C-terminal domain"/>
    <property type="match status" value="1"/>
</dbReference>
<proteinExistence type="predicted"/>
<dbReference type="RefSeq" id="WP_188690848.1">
    <property type="nucleotide sequence ID" value="NZ_BMIR01000004.1"/>
</dbReference>